<organism evidence="5 6">
    <name type="scientific">Kutzneria kofuensis</name>
    <dbReference type="NCBI Taxonomy" id="103725"/>
    <lineage>
        <taxon>Bacteria</taxon>
        <taxon>Bacillati</taxon>
        <taxon>Actinomycetota</taxon>
        <taxon>Actinomycetes</taxon>
        <taxon>Pseudonocardiales</taxon>
        <taxon>Pseudonocardiaceae</taxon>
        <taxon>Kutzneria</taxon>
    </lineage>
</organism>
<accession>A0A7W9NKU6</accession>
<sequence length="641" mass="69464">MRICAIVKYPPIQGGVSAYSYWMCHALAALGHQVYVVTNADEVEPEYRIWMRPGDDARLRARFDNGGLVHVRSTTAWNEAEHRYIPAGNPSVTKLAAMATETVREHGCDVVFAFYLEPYGVAANLVSAWTGTPFVLRHAGSDRYALMSHPDLSLAYKELLRSADALVSSGGDFDGLLVPDDRVRTPPALPITTAFAPSAPAMDLAAVIGELTAAGHPGLFARASFDDTAPVIGMYGKMGELKGTLDLVAALGILRDRGSDAQLVLMGGGVHWPRVKDAILAAGLGDRVWRLPFLAPWQVPGFVRRCDAVCFLERGFAIPQHGPRVAAEILACGRPLVVSGEIVAKQPFRDRMVDGENHFLVPDPRDHVKLADVLAGVLADRAAAVAVGLAGARLVERPAEAQIATGYERALAFSSVEGSEEKVGVEAVLTLLHKRCPATAAFLGPRVGAVIAEHCGDVDPAHRTPAMLAYAVTAWCAAACEAEHPLRRDAIRLEHHLLWFTTDVEGVAGLPVFPAAVIAARTGVTDQVRPVATRYRRFDHLDVDPHHYTAGLADRGSSAPAPRPLDQRRLFLFHKLPQLEGRVYRIGEQTARILDLCTGELSVREIGDRAGISVKARDDLRDMVDGWRRRGLVAFAQGRRP</sequence>
<keyword evidence="1" id="KW-0328">Glycosyltransferase</keyword>
<evidence type="ECO:0000259" key="3">
    <source>
        <dbReference type="Pfam" id="PF00534"/>
    </source>
</evidence>
<dbReference type="Pfam" id="PF13579">
    <property type="entry name" value="Glyco_trans_4_4"/>
    <property type="match status" value="1"/>
</dbReference>
<dbReference type="PANTHER" id="PTHR12526">
    <property type="entry name" value="GLYCOSYLTRANSFERASE"/>
    <property type="match status" value="1"/>
</dbReference>
<evidence type="ECO:0000256" key="1">
    <source>
        <dbReference type="ARBA" id="ARBA00022676"/>
    </source>
</evidence>
<dbReference type="EMBL" id="JACHIR010000001">
    <property type="protein sequence ID" value="MBB5896079.1"/>
    <property type="molecule type" value="Genomic_DNA"/>
</dbReference>
<feature type="domain" description="Glycosyltransferase subfamily 4-like N-terminal" evidence="4">
    <location>
        <begin position="14"/>
        <end position="169"/>
    </location>
</feature>
<dbReference type="SUPFAM" id="SSF53756">
    <property type="entry name" value="UDP-Glycosyltransferase/glycogen phosphorylase"/>
    <property type="match status" value="1"/>
</dbReference>
<dbReference type="GO" id="GO:0016757">
    <property type="term" value="F:glycosyltransferase activity"/>
    <property type="evidence" value="ECO:0007669"/>
    <property type="project" value="UniProtKB-KW"/>
</dbReference>
<name>A0A7W9NKU6_9PSEU</name>
<dbReference type="InterPro" id="IPR028098">
    <property type="entry name" value="Glyco_trans_4-like_N"/>
</dbReference>
<proteinExistence type="predicted"/>
<comment type="caution">
    <text evidence="5">The sequence shown here is derived from an EMBL/GenBank/DDBJ whole genome shotgun (WGS) entry which is preliminary data.</text>
</comment>
<dbReference type="AlphaFoldDB" id="A0A7W9NKU6"/>
<evidence type="ECO:0000313" key="5">
    <source>
        <dbReference type="EMBL" id="MBB5896079.1"/>
    </source>
</evidence>
<dbReference type="RefSeq" id="WP_184867788.1">
    <property type="nucleotide sequence ID" value="NZ_BAAAWY010000035.1"/>
</dbReference>
<reference evidence="5 6" key="1">
    <citation type="submission" date="2020-08" db="EMBL/GenBank/DDBJ databases">
        <title>Sequencing the genomes of 1000 actinobacteria strains.</title>
        <authorList>
            <person name="Klenk H.-P."/>
        </authorList>
    </citation>
    <scope>NUCLEOTIDE SEQUENCE [LARGE SCALE GENOMIC DNA]</scope>
    <source>
        <strain evidence="5 6">DSM 43851</strain>
    </source>
</reference>
<dbReference type="Pfam" id="PF00534">
    <property type="entry name" value="Glycos_transf_1"/>
    <property type="match status" value="1"/>
</dbReference>
<dbReference type="Proteomes" id="UP000585638">
    <property type="component" value="Unassembled WGS sequence"/>
</dbReference>
<keyword evidence="2 5" id="KW-0808">Transferase</keyword>
<protein>
    <submittedName>
        <fullName evidence="5">Glycosyltransferase involved in cell wall biosynthesis</fullName>
    </submittedName>
</protein>
<dbReference type="InterPro" id="IPR001296">
    <property type="entry name" value="Glyco_trans_1"/>
</dbReference>
<evidence type="ECO:0000259" key="4">
    <source>
        <dbReference type="Pfam" id="PF13579"/>
    </source>
</evidence>
<evidence type="ECO:0000313" key="6">
    <source>
        <dbReference type="Proteomes" id="UP000585638"/>
    </source>
</evidence>
<evidence type="ECO:0000256" key="2">
    <source>
        <dbReference type="ARBA" id="ARBA00022679"/>
    </source>
</evidence>
<feature type="domain" description="Glycosyl transferase family 1" evidence="3">
    <location>
        <begin position="224"/>
        <end position="383"/>
    </location>
</feature>
<gene>
    <name evidence="5" type="ORF">BJ998_007275</name>
</gene>
<dbReference type="Gene3D" id="3.40.50.2000">
    <property type="entry name" value="Glycogen Phosphorylase B"/>
    <property type="match status" value="2"/>
</dbReference>
<keyword evidence="6" id="KW-1185">Reference proteome</keyword>